<sequence length="56" mass="6775">MIEDGKLPIIPWKNPESLGARAENWIYIPEFNRAMRDAYYNRPREQRDAWLLWIGL</sequence>
<evidence type="ECO:0000313" key="2">
    <source>
        <dbReference type="Proteomes" id="UP000039541"/>
    </source>
</evidence>
<dbReference type="InterPro" id="IPR038147">
    <property type="entry name" value="Cox_sf"/>
</dbReference>
<protein>
    <submittedName>
        <fullName evidence="1">Cox protein</fullName>
    </submittedName>
</protein>
<accession>A0A655BYG1</accession>
<dbReference type="Gene3D" id="6.10.200.10">
    <property type="entry name" value="Regulatory phage protein Cox"/>
    <property type="match status" value="1"/>
</dbReference>
<dbReference type="InterPro" id="IPR019679">
    <property type="entry name" value="Phage_P2_Cox"/>
</dbReference>
<dbReference type="Proteomes" id="UP000039541">
    <property type="component" value="Unassembled WGS sequence"/>
</dbReference>
<organism evidence="1 2">
    <name type="scientific">Salmonella enterica subsp. enterica serovar Bovismorbificans</name>
    <dbReference type="NCBI Taxonomy" id="58097"/>
    <lineage>
        <taxon>Bacteria</taxon>
        <taxon>Pseudomonadati</taxon>
        <taxon>Pseudomonadota</taxon>
        <taxon>Gammaproteobacteria</taxon>
        <taxon>Enterobacterales</taxon>
        <taxon>Enterobacteriaceae</taxon>
        <taxon>Salmonella</taxon>
    </lineage>
</organism>
<dbReference type="EMBL" id="CQPC01000012">
    <property type="protein sequence ID" value="CNT87005.1"/>
    <property type="molecule type" value="Genomic_DNA"/>
</dbReference>
<evidence type="ECO:0000313" key="1">
    <source>
        <dbReference type="EMBL" id="CNT87005.1"/>
    </source>
</evidence>
<gene>
    <name evidence="1" type="ORF">ERS008202_01255</name>
</gene>
<dbReference type="AlphaFoldDB" id="A0A655BYG1"/>
<reference evidence="1 2" key="1">
    <citation type="submission" date="2015-03" db="EMBL/GenBank/DDBJ databases">
        <authorList>
            <consortium name="Pathogen Informatics"/>
        </authorList>
    </citation>
    <scope>NUCLEOTIDE SEQUENCE [LARGE SCALE GENOMIC DNA]</scope>
    <source>
        <strain evidence="1 2">3476</strain>
    </source>
</reference>
<dbReference type="Pfam" id="PF10743">
    <property type="entry name" value="Phage_Cox"/>
    <property type="match status" value="1"/>
</dbReference>
<name>A0A655BYG1_SALET</name>
<proteinExistence type="predicted"/>